<dbReference type="EC" id="7.1.1.2" evidence="4"/>
<comment type="function">
    <text evidence="1">Core subunit of the mitochondrial membrane respiratory chain NADH dehydrogenase (Complex I) that is believed to belong to the minimal assembly required for catalysis. Complex I functions in the transfer of electrons from NADH to the respiratory chain. The immediate electron acceptor for the enzyme is believed to be ubiquinone.</text>
</comment>
<feature type="transmembrane region" description="Helical" evidence="19">
    <location>
        <begin position="124"/>
        <end position="150"/>
    </location>
</feature>
<reference evidence="21" key="1">
    <citation type="submission" date="2023-10" db="EMBL/GenBank/DDBJ databases">
        <title>New taxonomic insights for Brazilian Syrbatus Reitter (Coleoptera: Staphylinidae: Pselaphinae), including three new species and their mitochondrial genomes.</title>
        <authorList>
            <person name="Asenjo A."/>
            <person name="Valois M."/>
            <person name="Zampaulo R."/>
            <person name="Molina M."/>
            <person name="Oliveira R.R.M."/>
            <person name="Oliveira G."/>
            <person name="Vasconcelos S."/>
        </authorList>
    </citation>
    <scope>NUCLEOTIDE SEQUENCE</scope>
</reference>
<dbReference type="Pfam" id="PF00361">
    <property type="entry name" value="Proton_antipo_M"/>
    <property type="match status" value="1"/>
</dbReference>
<evidence type="ECO:0000256" key="18">
    <source>
        <dbReference type="ARBA" id="ARBA00049551"/>
    </source>
</evidence>
<dbReference type="InterPro" id="IPR001750">
    <property type="entry name" value="ND/Mrp_TM"/>
</dbReference>
<evidence type="ECO:0000256" key="5">
    <source>
        <dbReference type="ARBA" id="ARBA00021008"/>
    </source>
</evidence>
<evidence type="ECO:0000256" key="13">
    <source>
        <dbReference type="ARBA" id="ARBA00023027"/>
    </source>
</evidence>
<evidence type="ECO:0000256" key="15">
    <source>
        <dbReference type="ARBA" id="ARBA00023128"/>
    </source>
</evidence>
<keyword evidence="10" id="KW-1278">Translocase</keyword>
<keyword evidence="12 19" id="KW-1133">Transmembrane helix</keyword>
<evidence type="ECO:0000256" key="6">
    <source>
        <dbReference type="ARBA" id="ARBA00022448"/>
    </source>
</evidence>
<proteinExistence type="inferred from homology"/>
<sequence>MYMNIFLMSSLIFSTLISISSNTWFGIWMGLEINLMSFIPIMNSNNNMYSSESSMKYFFIQALSSMILFFSLIYFYLTKSKTLIMFNIIMMMKMGSAPFHFWFIEIMNKLNWYNSFMLMSWQKLIPMIIINYSMNFYLIMFIIYLNMLISLIKINQNKIQKIFSYSSINNMGWMMSLMLVNKTLWMMFITIYSTILFNLIYLLNMYKIFMMNHLFMKMNFNLFNLFLFSNFISMMSIPPFIGFLTKWMTIQNLIFNNYYLITITMMMMTSIMSYMYIKMILNSFLLNSLKNNFYKMIIIPKLFHFNNFFNLISMIMSPYFFMFL</sequence>
<dbReference type="EMBL" id="OR625199">
    <property type="protein sequence ID" value="XBP63040.1"/>
    <property type="molecule type" value="Genomic_DNA"/>
</dbReference>
<keyword evidence="6" id="KW-0813">Transport</keyword>
<evidence type="ECO:0000256" key="3">
    <source>
        <dbReference type="ARBA" id="ARBA00007012"/>
    </source>
</evidence>
<dbReference type="EMBL" id="OR625197">
    <property type="protein sequence ID" value="XBP63014.1"/>
    <property type="molecule type" value="Genomic_DNA"/>
</dbReference>
<keyword evidence="15 21" id="KW-0496">Mitochondrion</keyword>
<evidence type="ECO:0000256" key="4">
    <source>
        <dbReference type="ARBA" id="ARBA00012944"/>
    </source>
</evidence>
<comment type="subcellular location">
    <subcellularLocation>
        <location evidence="2">Mitochondrion inner membrane</location>
        <topology evidence="2">Multi-pass membrane protein</topology>
    </subcellularLocation>
</comment>
<organism evidence="21">
    <name type="scientific">Syrbatus sp. 3 RRMO-2024a</name>
    <dbReference type="NCBI Taxonomy" id="3154169"/>
    <lineage>
        <taxon>Eukaryota</taxon>
        <taxon>Metazoa</taxon>
        <taxon>Ecdysozoa</taxon>
        <taxon>Arthropoda</taxon>
        <taxon>Hexapoda</taxon>
        <taxon>Insecta</taxon>
        <taxon>Pterygota</taxon>
        <taxon>Neoptera</taxon>
        <taxon>Endopterygota</taxon>
        <taxon>Coleoptera</taxon>
        <taxon>Polyphaga</taxon>
        <taxon>Staphyliniformia</taxon>
        <taxon>Staphylinidae</taxon>
        <taxon>Omaliinae group</taxon>
        <taxon>Pselaphinae</taxon>
        <taxon>Syrbatus</taxon>
    </lineage>
</organism>
<feature type="transmembrane region" description="Helical" evidence="19">
    <location>
        <begin position="257"/>
        <end position="277"/>
    </location>
</feature>
<keyword evidence="11" id="KW-0249">Electron transport</keyword>
<feature type="transmembrane region" description="Helical" evidence="19">
    <location>
        <begin position="298"/>
        <end position="321"/>
    </location>
</feature>
<keyword evidence="8 19" id="KW-0812">Transmembrane</keyword>
<evidence type="ECO:0000256" key="14">
    <source>
        <dbReference type="ARBA" id="ARBA00023075"/>
    </source>
</evidence>
<comment type="similarity">
    <text evidence="3">Belongs to the complex I subunit 2 family.</text>
</comment>
<dbReference type="EMBL" id="OR625198">
    <property type="protein sequence ID" value="XBP63027.1"/>
    <property type="molecule type" value="Genomic_DNA"/>
</dbReference>
<dbReference type="GO" id="GO:0008137">
    <property type="term" value="F:NADH dehydrogenase (ubiquinone) activity"/>
    <property type="evidence" value="ECO:0007669"/>
    <property type="project" value="UniProtKB-EC"/>
</dbReference>
<keyword evidence="7" id="KW-0679">Respiratory chain</keyword>
<evidence type="ECO:0000256" key="2">
    <source>
        <dbReference type="ARBA" id="ARBA00004448"/>
    </source>
</evidence>
<keyword evidence="14" id="KW-0830">Ubiquinone</keyword>
<dbReference type="InterPro" id="IPR050175">
    <property type="entry name" value="Complex_I_Subunit_2"/>
</dbReference>
<protein>
    <recommendedName>
        <fullName evidence="5">NADH-ubiquinone oxidoreductase chain 2</fullName>
        <ecNumber evidence="4">7.1.1.2</ecNumber>
    </recommendedName>
    <alternativeName>
        <fullName evidence="17">NADH dehydrogenase subunit 2</fullName>
    </alternativeName>
</protein>
<evidence type="ECO:0000256" key="17">
    <source>
        <dbReference type="ARBA" id="ARBA00031028"/>
    </source>
</evidence>
<comment type="catalytic activity">
    <reaction evidence="18">
        <text>a ubiquinone + NADH + 5 H(+)(in) = a ubiquinol + NAD(+) + 4 H(+)(out)</text>
        <dbReference type="Rhea" id="RHEA:29091"/>
        <dbReference type="Rhea" id="RHEA-COMP:9565"/>
        <dbReference type="Rhea" id="RHEA-COMP:9566"/>
        <dbReference type="ChEBI" id="CHEBI:15378"/>
        <dbReference type="ChEBI" id="CHEBI:16389"/>
        <dbReference type="ChEBI" id="CHEBI:17976"/>
        <dbReference type="ChEBI" id="CHEBI:57540"/>
        <dbReference type="ChEBI" id="CHEBI:57945"/>
        <dbReference type="EC" id="7.1.1.2"/>
    </reaction>
</comment>
<evidence type="ECO:0000256" key="12">
    <source>
        <dbReference type="ARBA" id="ARBA00022989"/>
    </source>
</evidence>
<feature type="transmembrane region" description="Helical" evidence="19">
    <location>
        <begin position="57"/>
        <end position="77"/>
    </location>
</feature>
<evidence type="ECO:0000313" key="21">
    <source>
        <dbReference type="EMBL" id="XBP63027.1"/>
    </source>
</evidence>
<feature type="transmembrane region" description="Helical" evidence="19">
    <location>
        <begin position="185"/>
        <end position="204"/>
    </location>
</feature>
<evidence type="ECO:0000256" key="10">
    <source>
        <dbReference type="ARBA" id="ARBA00022967"/>
    </source>
</evidence>
<feature type="domain" description="NADH:quinone oxidoreductase/Mrp antiporter transmembrane" evidence="20">
    <location>
        <begin position="21"/>
        <end position="270"/>
    </location>
</feature>
<accession>A0AAU7LKT3</accession>
<feature type="transmembrane region" description="Helical" evidence="19">
    <location>
        <begin position="162"/>
        <end position="179"/>
    </location>
</feature>
<keyword evidence="9" id="KW-0999">Mitochondrion inner membrane</keyword>
<geneLocation type="mitochondrion" evidence="21"/>
<dbReference type="PANTHER" id="PTHR46552:SF1">
    <property type="entry name" value="NADH-UBIQUINONE OXIDOREDUCTASE CHAIN 2"/>
    <property type="match status" value="1"/>
</dbReference>
<evidence type="ECO:0000256" key="16">
    <source>
        <dbReference type="ARBA" id="ARBA00023136"/>
    </source>
</evidence>
<feature type="transmembrane region" description="Helical" evidence="19">
    <location>
        <begin position="84"/>
        <end position="104"/>
    </location>
</feature>
<dbReference type="GO" id="GO:0006120">
    <property type="term" value="P:mitochondrial electron transport, NADH to ubiquinone"/>
    <property type="evidence" value="ECO:0007669"/>
    <property type="project" value="TreeGrafter"/>
</dbReference>
<evidence type="ECO:0000256" key="9">
    <source>
        <dbReference type="ARBA" id="ARBA00022792"/>
    </source>
</evidence>
<gene>
    <name evidence="21" type="primary">ND2</name>
</gene>
<dbReference type="PANTHER" id="PTHR46552">
    <property type="entry name" value="NADH-UBIQUINONE OXIDOREDUCTASE CHAIN 2"/>
    <property type="match status" value="1"/>
</dbReference>
<dbReference type="AlphaFoldDB" id="A0AAU7LKT3"/>
<feature type="transmembrane region" description="Helical" evidence="19">
    <location>
        <begin position="225"/>
        <end position="245"/>
    </location>
</feature>
<evidence type="ECO:0000256" key="7">
    <source>
        <dbReference type="ARBA" id="ARBA00022660"/>
    </source>
</evidence>
<evidence type="ECO:0000256" key="8">
    <source>
        <dbReference type="ARBA" id="ARBA00022692"/>
    </source>
</evidence>
<name>A0AAU7LKT3_9COLE</name>
<evidence type="ECO:0000256" key="11">
    <source>
        <dbReference type="ARBA" id="ARBA00022982"/>
    </source>
</evidence>
<dbReference type="GO" id="GO:0005743">
    <property type="term" value="C:mitochondrial inner membrane"/>
    <property type="evidence" value="ECO:0007669"/>
    <property type="project" value="UniProtKB-SubCell"/>
</dbReference>
<evidence type="ECO:0000256" key="19">
    <source>
        <dbReference type="SAM" id="Phobius"/>
    </source>
</evidence>
<evidence type="ECO:0000256" key="1">
    <source>
        <dbReference type="ARBA" id="ARBA00003257"/>
    </source>
</evidence>
<keyword evidence="13" id="KW-0520">NAD</keyword>
<keyword evidence="16 19" id="KW-0472">Membrane</keyword>
<evidence type="ECO:0000259" key="20">
    <source>
        <dbReference type="Pfam" id="PF00361"/>
    </source>
</evidence>